<feature type="signal peptide" evidence="1">
    <location>
        <begin position="1"/>
        <end position="28"/>
    </location>
</feature>
<feature type="domain" description="Bacterial Ig-like" evidence="2">
    <location>
        <begin position="837"/>
        <end position="924"/>
    </location>
</feature>
<dbReference type="InterPro" id="IPR008964">
    <property type="entry name" value="Invasin/intimin_cell_adhesion"/>
</dbReference>
<dbReference type="Proteomes" id="UP000662818">
    <property type="component" value="Chromosome"/>
</dbReference>
<evidence type="ECO:0000313" key="4">
    <source>
        <dbReference type="Proteomes" id="UP000662818"/>
    </source>
</evidence>
<evidence type="ECO:0000256" key="1">
    <source>
        <dbReference type="SAM" id="SignalP"/>
    </source>
</evidence>
<feature type="domain" description="Bacterial Ig-like" evidence="2">
    <location>
        <begin position="436"/>
        <end position="519"/>
    </location>
</feature>
<sequence>MVKGTPVRRLISLVAASALAIGTPVLLAAPAGADITAPANGAVLRGNATLSASGASDGTGCLSGSSPQTTLQLINSGGTVVFESVQGGTGAKSATVDTHAYANGAYTARAIERKRSGFLYCTNSTTTTNRSVSIDNVTDLAYSGATEGPQNTSVTVRATLTDPNLAASVLPGRTVTFTLSGGTSVNGTTNANGVATASLPVSGPPRTATVTASFAQTSFYKGSTASSSFTVEKNPSTTTVVQPAAVVHGQPVAFTAQVARVNGTSDPTGTVQFTVDGADFGSPVTVSGGSATSASTDSLSTGTHAIGARYSGDGNLLTSTASTKDLVVGKAPTSTVLTSTGSPTVTGEAVTFTAEVGVVAPGAGAPAGGVQFNIDGEPYGTAVPLDGDSAELTVANLRPGNHDVQATYNGNGDFASSSSAALTHGVNRADTTVTLSSSNPDAVAGEPLTFTADVDVVAPGAGEPTGTVQFAADGEPIGAPVPVTNGTAVSPATGLDAGEHVITANYEGDDKFAGGSDSLDQEVAAAHTTTVVTSSPNPSVVGQPVTVTATVSPVSPATGTPQGAVQFEIDGVPGDYATLEDGAAEIQVSTLARGSHEIKARYLSADPNFITSTSAAATHTVNKASTRTVVTSSAPVSVFGQPVTFTAEVSVVAPGAGSPSGTITFTDGDTVLGTADVSSATGGVGSVTVADLSVGQHAVVATYDGDDSFSGSNGSVAQKVQRAQTSTMVTSSANPSQSGEGVRFTAAVSPVSPGAGSPSGTVQFTVNGANLGGPVAVVDGAATSNLFSSLSPGTYRIAAAYSGDARFVASSGVLDQGNGQNVVKGATSMALASDDPVADHGQTVTFTATVTALAPATGKPTGVVQFWRGGTLLGATSLVPASEARTSRASYSTAGLAPGQHEIRAVYVGNFNFEGQVATTSQTVGAVSTVVGIASATNPSVYGNPVTLTATVANAAPGVGAPTGTVVFRSGDDVLGEADLSTTDGSTTATLEVDGFAAGSHELTASYSGDGSHAAGTSPVLLQVVERAQPTLVAHDVADPLVDNYSRVEATLTGLDGAPLAGQELVFTTGPVLNGGVTAVCSAVTNADGYAKCDVPLRWGALILQGFEVRFAGNDSYAPAFAQTVYEDPND</sequence>
<dbReference type="SUPFAM" id="SSF49373">
    <property type="entry name" value="Invasin/intimin cell-adhesion fragments"/>
    <property type="match status" value="1"/>
</dbReference>
<dbReference type="InterPro" id="IPR013783">
    <property type="entry name" value="Ig-like_fold"/>
</dbReference>
<dbReference type="Pfam" id="PF16640">
    <property type="entry name" value="Big_3_5"/>
    <property type="match status" value="8"/>
</dbReference>
<feature type="domain" description="Bacterial Ig-like" evidence="2">
    <location>
        <begin position="631"/>
        <end position="720"/>
    </location>
</feature>
<keyword evidence="4" id="KW-1185">Reference proteome</keyword>
<evidence type="ECO:0000313" key="3">
    <source>
        <dbReference type="EMBL" id="QSR25436.1"/>
    </source>
</evidence>
<feature type="domain" description="Bacterial Ig-like" evidence="2">
    <location>
        <begin position="935"/>
        <end position="1024"/>
    </location>
</feature>
<organism evidence="3 4">
    <name type="scientific">Nocardioides aromaticivorans</name>
    <dbReference type="NCBI Taxonomy" id="200618"/>
    <lineage>
        <taxon>Bacteria</taxon>
        <taxon>Bacillati</taxon>
        <taxon>Actinomycetota</taxon>
        <taxon>Actinomycetes</taxon>
        <taxon>Propionibacteriales</taxon>
        <taxon>Nocardioidaceae</taxon>
        <taxon>Nocardioides</taxon>
    </lineage>
</organism>
<gene>
    <name evidence="3" type="ORF">CFH99_07330</name>
</gene>
<proteinExistence type="predicted"/>
<feature type="domain" description="Bacterial Ig-like" evidence="2">
    <location>
        <begin position="337"/>
        <end position="426"/>
    </location>
</feature>
<dbReference type="Gene3D" id="2.60.40.10">
    <property type="entry name" value="Immunoglobulins"/>
    <property type="match status" value="9"/>
</dbReference>
<dbReference type="InterPro" id="IPR032109">
    <property type="entry name" value="Big_3_5"/>
</dbReference>
<dbReference type="EMBL" id="CP022295">
    <property type="protein sequence ID" value="QSR25436.1"/>
    <property type="molecule type" value="Genomic_DNA"/>
</dbReference>
<protein>
    <recommendedName>
        <fullName evidence="2">Bacterial Ig-like domain-containing protein</fullName>
    </recommendedName>
</protein>
<feature type="chain" id="PRO_5047231300" description="Bacterial Ig-like domain-containing protein" evidence="1">
    <location>
        <begin position="29"/>
        <end position="1131"/>
    </location>
</feature>
<keyword evidence="1" id="KW-0732">Signal</keyword>
<name>A0ABX7PHS0_9ACTN</name>
<evidence type="ECO:0000259" key="2">
    <source>
        <dbReference type="Pfam" id="PF16640"/>
    </source>
</evidence>
<accession>A0ABX7PHS0</accession>
<feature type="domain" description="Bacterial Ig-like" evidence="2">
    <location>
        <begin position="532"/>
        <end position="622"/>
    </location>
</feature>
<feature type="domain" description="Bacterial Ig-like" evidence="2">
    <location>
        <begin position="241"/>
        <end position="328"/>
    </location>
</feature>
<feature type="domain" description="Bacterial Ig-like" evidence="2">
    <location>
        <begin position="729"/>
        <end position="811"/>
    </location>
</feature>
<reference evidence="3 4" key="1">
    <citation type="submission" date="2017-06" db="EMBL/GenBank/DDBJ databases">
        <title>Complete Genome Sequence of the Soil Carbazole-Degrading Bacterium Nocardioides aromaticivorans IC177.</title>
        <authorList>
            <person name="Vejarano F."/>
            <person name="Suzuki-Minakuchi C."/>
            <person name="Ohtsubo Y."/>
            <person name="Tsuda M."/>
            <person name="Okada K."/>
            <person name="Nojiri H."/>
        </authorList>
    </citation>
    <scope>NUCLEOTIDE SEQUENCE [LARGE SCALE GENOMIC DNA]</scope>
    <source>
        <strain evidence="3 4">IC177</strain>
    </source>
</reference>